<evidence type="ECO:0000313" key="2">
    <source>
        <dbReference type="EMBL" id="AGS52076.1"/>
    </source>
</evidence>
<dbReference type="SUPFAM" id="SSF53098">
    <property type="entry name" value="Ribonuclease H-like"/>
    <property type="match status" value="1"/>
</dbReference>
<dbReference type="InterPro" id="IPR012337">
    <property type="entry name" value="RNaseH-like_sf"/>
</dbReference>
<dbReference type="NCBIfam" id="NF033539">
    <property type="entry name" value="transpos_IS1380"/>
    <property type="match status" value="1"/>
</dbReference>
<dbReference type="InterPro" id="IPR047960">
    <property type="entry name" value="Transpos_IS1380"/>
</dbReference>
<proteinExistence type="predicted"/>
<evidence type="ECO:0000259" key="1">
    <source>
        <dbReference type="Pfam" id="PF13701"/>
    </source>
</evidence>
<dbReference type="EMBL" id="JQ844181">
    <property type="protein sequence ID" value="AGS52076.1"/>
    <property type="molecule type" value="Genomic_DNA"/>
</dbReference>
<accession>A0A806KBW9</accession>
<dbReference type="InterPro" id="IPR025668">
    <property type="entry name" value="Tnp_DDE_dom"/>
</dbReference>
<dbReference type="AlphaFoldDB" id="A0A806KBW9"/>
<dbReference type="Pfam" id="PF13701">
    <property type="entry name" value="DDE_Tnp_1_4"/>
    <property type="match status" value="1"/>
</dbReference>
<feature type="domain" description="Transposase DDE" evidence="1">
    <location>
        <begin position="2"/>
        <end position="432"/>
    </location>
</feature>
<name>A0A806KBW9_9BACT</name>
<protein>
    <submittedName>
        <fullName evidence="2">Mobile element protein</fullName>
    </submittedName>
</protein>
<sequence length="435" mass="49272">MIKIQGTTENIESKGGLLLIGKIAQKAGLGNIHGTEVSKAGAVITSLFALMAEGKSDYESMGEKRGSLFFKEAMGLEKVFSKDTVRLYLGQMAQDADVVIRQLRESAAKIIRKAPLHGLWIKGRNYLPVDIDTMTMDNSKSRKEGVSRTYQGYDGFHPIFAYIGKEGYMLDCELRPGSQHCQNGTVEFIQGMQKRLRSIKGNKRILYRMDSGNDSFETLKAVTEEKGQYCIIKRNKRKESDETWLKRARRHGVRVKSRKGKKVWVGTMQIHPRKKGEVLKDVRCVFEVTERKTDSAGNKLLFPEVEANTWWTNLGCEAEKVIELYHGHATSEQFHSELKHDMGVERLPSGKFEVNRILLSIAMNAYNALRLLGQSSMEMKSRGKLKRRRLGKVIRDIICVAGKFVKHAGELVFKIYEKNPVLPLFLRLNAALDCP</sequence>
<reference evidence="2" key="1">
    <citation type="submission" date="2012-03" db="EMBL/GenBank/DDBJ databases">
        <title>Functional metagenomics reveals considerable lignocellulase gene clusters in the gut microbiome of a wood-feeding higher termite.</title>
        <authorList>
            <person name="Liu N."/>
        </authorList>
    </citation>
    <scope>NUCLEOTIDE SEQUENCE</scope>
</reference>
<organism evidence="2">
    <name type="scientific">uncultured bacterium contig00024</name>
    <dbReference type="NCBI Taxonomy" id="1181513"/>
    <lineage>
        <taxon>Bacteria</taxon>
        <taxon>environmental samples</taxon>
    </lineage>
</organism>